<proteinExistence type="predicted"/>
<dbReference type="Proteomes" id="UP001358324">
    <property type="component" value="Unassembled WGS sequence"/>
</dbReference>
<sequence>MSRPYPLHALAALTCLLACAVAMPVQAAPDRDGAVRVFETADTLCGRDGGALWGESLCGPILVVDPADRAVIANRQDPGGVLVEQEGVFVGTLPETAILANTRVEWSGSDWTQLLWPVPQESSLLRVLLMHEMFHRIQPTLGLTRKEAGNRHLDTRDGRYLLQLEWRALARAVLAVDADVRRAHVGDALAFRAERRRLFADAAAEEAALEINEGIAEYTGVRLGLARDEERRAFAVFDLARFIGAPSFVRSFAYASGPPYGLLLDDADPTWRSRLGADADLGILLAQALRIDVAALADLDARQRRYDADGSLRSAEDARDRERLARVSHWRATLVDGPVLVLPLQHMNVQFNPQTLAALDDIGTVYPTLRLTDTWGALDVVEGGAALIHADYTRATVALPRNGDGRRGEGWTLTLAPGWTVTPGPRAGDMTLVREVSASPP</sequence>
<evidence type="ECO:0000313" key="2">
    <source>
        <dbReference type="EMBL" id="MEF3081361.1"/>
    </source>
</evidence>
<evidence type="ECO:0000256" key="1">
    <source>
        <dbReference type="SAM" id="SignalP"/>
    </source>
</evidence>
<protein>
    <submittedName>
        <fullName evidence="2">Uncharacterized protein</fullName>
    </submittedName>
</protein>
<comment type="caution">
    <text evidence="2">The sequence shown here is derived from an EMBL/GenBank/DDBJ whole genome shotgun (WGS) entry which is preliminary data.</text>
</comment>
<keyword evidence="3" id="KW-1185">Reference proteome</keyword>
<organism evidence="2 3">
    <name type="scientific">Luteimonas flava</name>
    <dbReference type="NCBI Taxonomy" id="3115822"/>
    <lineage>
        <taxon>Bacteria</taxon>
        <taxon>Pseudomonadati</taxon>
        <taxon>Pseudomonadota</taxon>
        <taxon>Gammaproteobacteria</taxon>
        <taxon>Lysobacterales</taxon>
        <taxon>Lysobacteraceae</taxon>
        <taxon>Luteimonas</taxon>
    </lineage>
</organism>
<reference evidence="2 3" key="1">
    <citation type="submission" date="2024-01" db="EMBL/GenBank/DDBJ databases">
        <title>Novel species of the genus Luteimonas isolated from rivers.</title>
        <authorList>
            <person name="Lu H."/>
        </authorList>
    </citation>
    <scope>NUCLEOTIDE SEQUENCE [LARGE SCALE GENOMIC DNA]</scope>
    <source>
        <strain evidence="2 3">SMYT11W</strain>
    </source>
</reference>
<evidence type="ECO:0000313" key="3">
    <source>
        <dbReference type="Proteomes" id="UP001358324"/>
    </source>
</evidence>
<accession>A0ABU7WBN1</accession>
<gene>
    <name evidence="2" type="ORF">V3391_03940</name>
</gene>
<feature type="signal peptide" evidence="1">
    <location>
        <begin position="1"/>
        <end position="27"/>
    </location>
</feature>
<dbReference type="EMBL" id="JAZHBM010000001">
    <property type="protein sequence ID" value="MEF3081361.1"/>
    <property type="molecule type" value="Genomic_DNA"/>
</dbReference>
<keyword evidence="1" id="KW-0732">Signal</keyword>
<dbReference type="RefSeq" id="WP_332077094.1">
    <property type="nucleotide sequence ID" value="NZ_JAZHBM010000001.1"/>
</dbReference>
<feature type="chain" id="PRO_5046473412" evidence="1">
    <location>
        <begin position="28"/>
        <end position="441"/>
    </location>
</feature>
<name>A0ABU7WBN1_9GAMM</name>